<protein>
    <recommendedName>
        <fullName evidence="2">DNA-3-methyladenine glycosylase II</fullName>
        <ecNumber evidence="2">3.2.2.21</ecNumber>
    </recommendedName>
</protein>
<dbReference type="EC" id="3.2.2.21" evidence="2"/>
<evidence type="ECO:0000256" key="3">
    <source>
        <dbReference type="ARBA" id="ARBA00022763"/>
    </source>
</evidence>
<dbReference type="SUPFAM" id="SSF48150">
    <property type="entry name" value="DNA-glycosylase"/>
    <property type="match status" value="1"/>
</dbReference>
<dbReference type="PANTHER" id="PTHR43003">
    <property type="entry name" value="DNA-3-METHYLADENINE GLYCOSYLASE"/>
    <property type="match status" value="1"/>
</dbReference>
<gene>
    <name evidence="6" type="ORF">GCM10012287_32100</name>
</gene>
<comment type="catalytic activity">
    <reaction evidence="1">
        <text>Hydrolysis of alkylated DNA, releasing 3-methyladenine, 3-methylguanine, 7-methylguanine and 7-methyladenine.</text>
        <dbReference type="EC" id="3.2.2.21"/>
    </reaction>
</comment>
<keyword evidence="3" id="KW-0227">DNA damage</keyword>
<evidence type="ECO:0000256" key="4">
    <source>
        <dbReference type="ARBA" id="ARBA00023204"/>
    </source>
</evidence>
<evidence type="ECO:0000313" key="6">
    <source>
        <dbReference type="EMBL" id="GGO51013.1"/>
    </source>
</evidence>
<comment type="caution">
    <text evidence="6">The sequence shown here is derived from an EMBL/GenBank/DDBJ whole genome shotgun (WGS) entry which is preliminary data.</text>
</comment>
<dbReference type="InterPro" id="IPR051912">
    <property type="entry name" value="Alkylbase_DNA_Glycosylase/TA"/>
</dbReference>
<evidence type="ECO:0000313" key="7">
    <source>
        <dbReference type="Proteomes" id="UP000631535"/>
    </source>
</evidence>
<evidence type="ECO:0000256" key="2">
    <source>
        <dbReference type="ARBA" id="ARBA00012000"/>
    </source>
</evidence>
<evidence type="ECO:0000256" key="1">
    <source>
        <dbReference type="ARBA" id="ARBA00000086"/>
    </source>
</evidence>
<dbReference type="InterPro" id="IPR011257">
    <property type="entry name" value="DNA_glycosylase"/>
</dbReference>
<dbReference type="EMBL" id="BMMP01000009">
    <property type="protein sequence ID" value="GGO51013.1"/>
    <property type="molecule type" value="Genomic_DNA"/>
</dbReference>
<feature type="compositionally biased region" description="Low complexity" evidence="5">
    <location>
        <begin position="10"/>
        <end position="26"/>
    </location>
</feature>
<dbReference type="Gene3D" id="1.10.340.30">
    <property type="entry name" value="Hypothetical protein, domain 2"/>
    <property type="match status" value="1"/>
</dbReference>
<dbReference type="CDD" id="cd00056">
    <property type="entry name" value="ENDO3c"/>
    <property type="match status" value="1"/>
</dbReference>
<dbReference type="Proteomes" id="UP000631535">
    <property type="component" value="Unassembled WGS sequence"/>
</dbReference>
<feature type="region of interest" description="Disordered" evidence="5">
    <location>
        <begin position="1"/>
        <end position="26"/>
    </location>
</feature>
<keyword evidence="4" id="KW-0234">DNA repair</keyword>
<sequence>MAPRRCAAERFPAPRGRSRPAAPTLSGVPAAAARTWTAPPFYDLRSNLRVLRRGPYDPCYRTEDGAVWRATRTPEGPATLRLTARAAGTEVHGEAWGPGAEWALDRLPALLGAEDDPSAFTPHHRLTREAHRRNPGLRLPRTGLVMEALIPSVLEQKVTTHEAYRAWRLLVRRFGERAPGPHDGMYVMPDCRAWCRIPSWEWHRAGVDSKRSAAVIRAAQRAARLEEAASMELAPAMARLQLIPGIGPWTAAETLQRSNGAPDALTVGDLHLPRIIGHSLTGARDTDDDGMLELLAPYEGQRHRAARLILMVGRGPSRRQPKFPIADIARL</sequence>
<dbReference type="InterPro" id="IPR003265">
    <property type="entry name" value="HhH-GPD_domain"/>
</dbReference>
<organism evidence="6 7">
    <name type="scientific">Streptomyces daqingensis</name>
    <dbReference type="NCBI Taxonomy" id="1472640"/>
    <lineage>
        <taxon>Bacteria</taxon>
        <taxon>Bacillati</taxon>
        <taxon>Actinomycetota</taxon>
        <taxon>Actinomycetes</taxon>
        <taxon>Kitasatosporales</taxon>
        <taxon>Streptomycetaceae</taxon>
        <taxon>Streptomyces</taxon>
    </lineage>
</organism>
<accession>A0ABQ2MEH1</accession>
<keyword evidence="7" id="KW-1185">Reference proteome</keyword>
<name>A0ABQ2MEH1_9ACTN</name>
<evidence type="ECO:0000256" key="5">
    <source>
        <dbReference type="SAM" id="MobiDB-lite"/>
    </source>
</evidence>
<reference evidence="7" key="1">
    <citation type="journal article" date="2019" name="Int. J. Syst. Evol. Microbiol.">
        <title>The Global Catalogue of Microorganisms (GCM) 10K type strain sequencing project: providing services to taxonomists for standard genome sequencing and annotation.</title>
        <authorList>
            <consortium name="The Broad Institute Genomics Platform"/>
            <consortium name="The Broad Institute Genome Sequencing Center for Infectious Disease"/>
            <person name="Wu L."/>
            <person name="Ma J."/>
        </authorList>
    </citation>
    <scope>NUCLEOTIDE SEQUENCE [LARGE SCALE GENOMIC DNA]</scope>
    <source>
        <strain evidence="7">CGMCC 4.7178</strain>
    </source>
</reference>
<proteinExistence type="predicted"/>
<dbReference type="PANTHER" id="PTHR43003:SF6">
    <property type="entry name" value="DNA GLYCOSYLASE"/>
    <property type="match status" value="1"/>
</dbReference>